<dbReference type="GO" id="GO:0008270">
    <property type="term" value="F:zinc ion binding"/>
    <property type="evidence" value="ECO:0007669"/>
    <property type="project" value="TreeGrafter"/>
</dbReference>
<evidence type="ECO:0000256" key="2">
    <source>
        <dbReference type="ARBA" id="ARBA00022723"/>
    </source>
</evidence>
<gene>
    <name evidence="5" type="ORF">P2W56_04485</name>
    <name evidence="4" type="ORF">QP460_005405</name>
</gene>
<accession>A0AAJ5YG48</accession>
<dbReference type="GO" id="GO:0051604">
    <property type="term" value="P:protein maturation"/>
    <property type="evidence" value="ECO:0007669"/>
    <property type="project" value="InterPro"/>
</dbReference>
<dbReference type="PIRSF" id="PIRSF004761">
    <property type="entry name" value="Hydrgn_mat_HypA"/>
    <property type="match status" value="1"/>
</dbReference>
<evidence type="ECO:0000313" key="6">
    <source>
        <dbReference type="Proteomes" id="UP001223646"/>
    </source>
</evidence>
<evidence type="ECO:0000256" key="1">
    <source>
        <dbReference type="ARBA" id="ARBA00022596"/>
    </source>
</evidence>
<sequence length="119" mass="12719">MVSVHELGLLTSVVEKIAEVCPGRTVTKVSMRVGDRSGVVYDSLIAAWPVASAATQCEGAELDAELIVSTVYCPTCEAEHEIDEFYALTCPVCGTPTADLRHGREFEISSIEVNAEGES</sequence>
<reference evidence="5" key="1">
    <citation type="submission" date="2023-03" db="EMBL/GenBank/DDBJ databases">
        <title>Corynebacterium amycolatum SB-1.</title>
        <authorList>
            <person name="Jo H."/>
        </authorList>
    </citation>
    <scope>NUCLEOTIDE SEQUENCE</scope>
    <source>
        <strain evidence="5">SB-1</strain>
    </source>
</reference>
<dbReference type="PANTHER" id="PTHR34535:SF3">
    <property type="entry name" value="HYDROGENASE MATURATION FACTOR HYPA"/>
    <property type="match status" value="1"/>
</dbReference>
<proteinExistence type="predicted"/>
<dbReference type="Gene3D" id="3.30.2320.80">
    <property type="match status" value="1"/>
</dbReference>
<dbReference type="AlphaFoldDB" id="A0AAJ5YG48"/>
<reference evidence="4" key="2">
    <citation type="submission" date="2023-05" db="EMBL/GenBank/DDBJ databases">
        <authorList>
            <person name="Du J."/>
        </authorList>
    </citation>
    <scope>NUCLEOTIDE SEQUENCE</scope>
    <source>
        <strain evidence="4">UMB1064</strain>
    </source>
</reference>
<dbReference type="Proteomes" id="UP001220238">
    <property type="component" value="Chromosome"/>
</dbReference>
<dbReference type="GeneID" id="92767438"/>
<keyword evidence="2" id="KW-0479">Metal-binding</keyword>
<dbReference type="Proteomes" id="UP001223646">
    <property type="component" value="Unassembled WGS sequence"/>
</dbReference>
<keyword evidence="1" id="KW-0533">Nickel</keyword>
<protein>
    <submittedName>
        <fullName evidence="4">Hydrogenase maturation nickel metallochaperone HypA</fullName>
    </submittedName>
</protein>
<evidence type="ECO:0000256" key="3">
    <source>
        <dbReference type="ARBA" id="ARBA00022833"/>
    </source>
</evidence>
<dbReference type="GO" id="GO:0016151">
    <property type="term" value="F:nickel cation binding"/>
    <property type="evidence" value="ECO:0007669"/>
    <property type="project" value="InterPro"/>
</dbReference>
<name>A0AAJ5YG48_CORAY</name>
<keyword evidence="3" id="KW-0862">Zinc</keyword>
<organism evidence="4 6">
    <name type="scientific">Corynebacterium amycolatum</name>
    <dbReference type="NCBI Taxonomy" id="43765"/>
    <lineage>
        <taxon>Bacteria</taxon>
        <taxon>Bacillati</taxon>
        <taxon>Actinomycetota</taxon>
        <taxon>Actinomycetes</taxon>
        <taxon>Mycobacteriales</taxon>
        <taxon>Corynebacteriaceae</taxon>
        <taxon>Corynebacterium</taxon>
    </lineage>
</organism>
<evidence type="ECO:0000313" key="4">
    <source>
        <dbReference type="EMBL" id="MEO3717024.1"/>
    </source>
</evidence>
<dbReference type="RefSeq" id="WP_187271236.1">
    <property type="nucleotide sequence ID" value="NZ_CP046975.1"/>
</dbReference>
<reference evidence="4" key="3">
    <citation type="submission" date="2024-05" db="EMBL/GenBank/DDBJ databases">
        <authorList>
            <person name="Wolfe A."/>
        </authorList>
    </citation>
    <scope>NUCLEOTIDE SEQUENCE</scope>
    <source>
        <strain evidence="4">UMB1064</strain>
    </source>
</reference>
<dbReference type="InterPro" id="IPR000688">
    <property type="entry name" value="HypA/HybF"/>
</dbReference>
<dbReference type="Pfam" id="PF01155">
    <property type="entry name" value="HypA"/>
    <property type="match status" value="1"/>
</dbReference>
<dbReference type="EMBL" id="JASOOY020000020">
    <property type="protein sequence ID" value="MEO3717024.1"/>
    <property type="molecule type" value="Genomic_DNA"/>
</dbReference>
<evidence type="ECO:0000313" key="5">
    <source>
        <dbReference type="EMBL" id="WET44694.1"/>
    </source>
</evidence>
<dbReference type="EMBL" id="CP120206">
    <property type="protein sequence ID" value="WET44694.1"/>
    <property type="molecule type" value="Genomic_DNA"/>
</dbReference>
<dbReference type="PANTHER" id="PTHR34535">
    <property type="entry name" value="HYDROGENASE MATURATION FACTOR HYPA"/>
    <property type="match status" value="1"/>
</dbReference>